<dbReference type="AlphaFoldDB" id="F2S3Q7"/>
<dbReference type="Proteomes" id="UP000009172">
    <property type="component" value="Unassembled WGS sequence"/>
</dbReference>
<name>F2S3Q7_TRIT1</name>
<evidence type="ECO:0000313" key="2">
    <source>
        <dbReference type="Proteomes" id="UP000009172"/>
    </source>
</evidence>
<dbReference type="HOGENOM" id="CLU_2293741_0_0_1"/>
<accession>F2S3Q7</accession>
<keyword evidence="2" id="KW-1185">Reference proteome</keyword>
<protein>
    <submittedName>
        <fullName evidence="1">Uncharacterized protein</fullName>
    </submittedName>
</protein>
<gene>
    <name evidence="1" type="ORF">TESG_08534</name>
</gene>
<dbReference type="EMBL" id="GG698508">
    <property type="protein sequence ID" value="EGD98206.1"/>
    <property type="molecule type" value="Genomic_DNA"/>
</dbReference>
<organism evidence="1 2">
    <name type="scientific">Trichophyton tonsurans (strain CBS 112818)</name>
    <name type="common">Scalp ringworm fungus</name>
    <dbReference type="NCBI Taxonomy" id="647933"/>
    <lineage>
        <taxon>Eukaryota</taxon>
        <taxon>Fungi</taxon>
        <taxon>Dikarya</taxon>
        <taxon>Ascomycota</taxon>
        <taxon>Pezizomycotina</taxon>
        <taxon>Eurotiomycetes</taxon>
        <taxon>Eurotiomycetidae</taxon>
        <taxon>Onygenales</taxon>
        <taxon>Arthrodermataceae</taxon>
        <taxon>Trichophyton</taxon>
    </lineage>
</organism>
<evidence type="ECO:0000313" key="1">
    <source>
        <dbReference type="EMBL" id="EGD98206.1"/>
    </source>
</evidence>
<sequence>MGLARHVRLSLIRCPARIDGFSLVHMPIRTFGSKKGGGKRPRSKYVGRWADGISQRSGIRGKGRAIVASSGSWEFGRVASHARSLFFFPRRLEPAEVVWVM</sequence>
<proteinExistence type="predicted"/>
<reference evidence="2" key="1">
    <citation type="journal article" date="2012" name="MBio">
        <title>Comparative genome analysis of Trichophyton rubrum and related dermatophytes reveals candidate genes involved in infection.</title>
        <authorList>
            <person name="Martinez D.A."/>
            <person name="Oliver B.G."/>
            <person name="Graeser Y."/>
            <person name="Goldberg J.M."/>
            <person name="Li W."/>
            <person name="Martinez-Rossi N.M."/>
            <person name="Monod M."/>
            <person name="Shelest E."/>
            <person name="Barton R.C."/>
            <person name="Birch E."/>
            <person name="Brakhage A.A."/>
            <person name="Chen Z."/>
            <person name="Gurr S.J."/>
            <person name="Heiman D."/>
            <person name="Heitman J."/>
            <person name="Kosti I."/>
            <person name="Rossi A."/>
            <person name="Saif S."/>
            <person name="Samalova M."/>
            <person name="Saunders C.W."/>
            <person name="Shea T."/>
            <person name="Summerbell R.C."/>
            <person name="Xu J."/>
            <person name="Young S."/>
            <person name="Zeng Q."/>
            <person name="Birren B.W."/>
            <person name="Cuomo C.A."/>
            <person name="White T.C."/>
        </authorList>
    </citation>
    <scope>NUCLEOTIDE SEQUENCE [LARGE SCALE GENOMIC DNA]</scope>
    <source>
        <strain evidence="2">CBS 112818</strain>
    </source>
</reference>